<proteinExistence type="predicted"/>
<protein>
    <submittedName>
        <fullName evidence="2">Uncharacterized protein</fullName>
    </submittedName>
</protein>
<feature type="compositionally biased region" description="Polar residues" evidence="1">
    <location>
        <begin position="25"/>
        <end position="34"/>
    </location>
</feature>
<organism evidence="2 3">
    <name type="scientific">Aureobasidium melanogenum</name>
    <name type="common">Aureobasidium pullulans var. melanogenum</name>
    <dbReference type="NCBI Taxonomy" id="46634"/>
    <lineage>
        <taxon>Eukaryota</taxon>
        <taxon>Fungi</taxon>
        <taxon>Dikarya</taxon>
        <taxon>Ascomycota</taxon>
        <taxon>Pezizomycotina</taxon>
        <taxon>Dothideomycetes</taxon>
        <taxon>Dothideomycetidae</taxon>
        <taxon>Dothideales</taxon>
        <taxon>Saccotheciaceae</taxon>
        <taxon>Aureobasidium</taxon>
    </lineage>
</organism>
<gene>
    <name evidence="2" type="ORF">KCU98_g2862</name>
</gene>
<name>A0A9P8JY01_AURME</name>
<accession>A0A9P8JY01</accession>
<dbReference type="Proteomes" id="UP000729357">
    <property type="component" value="Unassembled WGS sequence"/>
</dbReference>
<feature type="non-terminal residue" evidence="2">
    <location>
        <position position="288"/>
    </location>
</feature>
<dbReference type="AlphaFoldDB" id="A0A9P8JY01"/>
<sequence length="288" mass="32754">MANRLPPEALDPGYFKPDTDESARVQPQNHTPTQHQITTELVEYDLRFWERANGCATHHEYVVVWVHEKFLEMFTYRVRGWFEGDISDEPDLPAVTWHRDAVDIVHYDRQEWMWATRMAKFGGYVRKDIFDAILKRMDPIICRSTPLFDVDPMHPPRPPPPQLPPHHHRPAATVARRRIQVPLPAPAVLVGHPILSNPMLVPGLHLLLLLAAHLVLRHLLPVTPVVHLGALRIVIPLSLAAAVLIPEVAAQLAVRRGVASQQRIARERNRAAAHQAARQRGRDVIILD</sequence>
<evidence type="ECO:0000256" key="1">
    <source>
        <dbReference type="SAM" id="MobiDB-lite"/>
    </source>
</evidence>
<evidence type="ECO:0000313" key="3">
    <source>
        <dbReference type="Proteomes" id="UP000729357"/>
    </source>
</evidence>
<evidence type="ECO:0000313" key="2">
    <source>
        <dbReference type="EMBL" id="KAG9988105.1"/>
    </source>
</evidence>
<comment type="caution">
    <text evidence="2">The sequence shown here is derived from an EMBL/GenBank/DDBJ whole genome shotgun (WGS) entry which is preliminary data.</text>
</comment>
<feature type="region of interest" description="Disordered" evidence="1">
    <location>
        <begin position="1"/>
        <end position="34"/>
    </location>
</feature>
<dbReference type="EMBL" id="JAHFXS010000174">
    <property type="protein sequence ID" value="KAG9988105.1"/>
    <property type="molecule type" value="Genomic_DNA"/>
</dbReference>
<reference evidence="2" key="2">
    <citation type="submission" date="2021-08" db="EMBL/GenBank/DDBJ databases">
        <authorList>
            <person name="Gostincar C."/>
            <person name="Sun X."/>
            <person name="Song Z."/>
            <person name="Gunde-Cimerman N."/>
        </authorList>
    </citation>
    <scope>NUCLEOTIDE SEQUENCE</scope>
    <source>
        <strain evidence="2">EXF-9298</strain>
    </source>
</reference>
<reference evidence="2" key="1">
    <citation type="journal article" date="2021" name="J Fungi (Basel)">
        <title>Virulence traits and population genomics of the black yeast Aureobasidium melanogenum.</title>
        <authorList>
            <person name="Cernosa A."/>
            <person name="Sun X."/>
            <person name="Gostincar C."/>
            <person name="Fang C."/>
            <person name="Gunde-Cimerman N."/>
            <person name="Song Z."/>
        </authorList>
    </citation>
    <scope>NUCLEOTIDE SEQUENCE</scope>
    <source>
        <strain evidence="2">EXF-9298</strain>
    </source>
</reference>
<keyword evidence="3" id="KW-1185">Reference proteome</keyword>